<evidence type="ECO:0000259" key="12">
    <source>
        <dbReference type="Pfam" id="PF05609"/>
    </source>
</evidence>
<organism evidence="13 14">
    <name type="scientific">Patella caerulea</name>
    <name type="common">Rayed Mediterranean limpet</name>
    <dbReference type="NCBI Taxonomy" id="87958"/>
    <lineage>
        <taxon>Eukaryota</taxon>
        <taxon>Metazoa</taxon>
        <taxon>Spiralia</taxon>
        <taxon>Lophotrochozoa</taxon>
        <taxon>Mollusca</taxon>
        <taxon>Gastropoda</taxon>
        <taxon>Patellogastropoda</taxon>
        <taxon>Patelloidea</taxon>
        <taxon>Patellidae</taxon>
        <taxon>Patella</taxon>
    </lineage>
</organism>
<dbReference type="InterPro" id="IPR008662">
    <property type="entry name" value="TOIP1/2"/>
</dbReference>
<feature type="domain" description="Torsin-1A-interacting protein 1/2 AAA+ activator" evidence="12">
    <location>
        <begin position="154"/>
        <end position="321"/>
    </location>
</feature>
<protein>
    <recommendedName>
        <fullName evidence="12">Torsin-1A-interacting protein 1/2 AAA+ activator domain-containing protein</fullName>
    </recommendedName>
</protein>
<gene>
    <name evidence="13" type="ORF">SNE40_000053</name>
</gene>
<dbReference type="GO" id="GO:0016020">
    <property type="term" value="C:membrane"/>
    <property type="evidence" value="ECO:0007669"/>
    <property type="project" value="TreeGrafter"/>
</dbReference>
<accession>A0AAN8KIQ4</accession>
<dbReference type="InterPro" id="IPR046753">
    <property type="entry name" value="TOIP1/2_C"/>
</dbReference>
<name>A0AAN8KIQ4_PATCE</name>
<evidence type="ECO:0000256" key="1">
    <source>
        <dbReference type="ARBA" id="ARBA00004259"/>
    </source>
</evidence>
<keyword evidence="3" id="KW-0597">Phosphoprotein</keyword>
<evidence type="ECO:0000256" key="3">
    <source>
        <dbReference type="ARBA" id="ARBA00022553"/>
    </source>
</evidence>
<feature type="compositionally biased region" description="Polar residues" evidence="10">
    <location>
        <begin position="48"/>
        <end position="77"/>
    </location>
</feature>
<dbReference type="Pfam" id="PF05609">
    <property type="entry name" value="LAP1_C"/>
    <property type="match status" value="1"/>
</dbReference>
<evidence type="ECO:0000256" key="5">
    <source>
        <dbReference type="ARBA" id="ARBA00022989"/>
    </source>
</evidence>
<dbReference type="Proteomes" id="UP001347796">
    <property type="component" value="Unassembled WGS sequence"/>
</dbReference>
<feature type="compositionally biased region" description="Acidic residues" evidence="10">
    <location>
        <begin position="18"/>
        <end position="32"/>
    </location>
</feature>
<keyword evidence="4 11" id="KW-0812">Transmembrane</keyword>
<comment type="caution">
    <text evidence="13">The sequence shown here is derived from an EMBL/GenBank/DDBJ whole genome shotgun (WGS) entry which is preliminary data.</text>
</comment>
<reference evidence="13 14" key="1">
    <citation type="submission" date="2024-01" db="EMBL/GenBank/DDBJ databases">
        <title>The genome of the rayed Mediterranean limpet Patella caerulea (Linnaeus, 1758).</title>
        <authorList>
            <person name="Anh-Thu Weber A."/>
            <person name="Halstead-Nussloch G."/>
        </authorList>
    </citation>
    <scope>NUCLEOTIDE SEQUENCE [LARGE SCALE GENOMIC DNA]</scope>
    <source>
        <strain evidence="13">AATW-2023a</strain>
        <tissue evidence="13">Whole specimen</tissue>
    </source>
</reference>
<evidence type="ECO:0000256" key="11">
    <source>
        <dbReference type="SAM" id="Phobius"/>
    </source>
</evidence>
<evidence type="ECO:0000256" key="4">
    <source>
        <dbReference type="ARBA" id="ARBA00022692"/>
    </source>
</evidence>
<dbReference type="Gene3D" id="3.40.50.12190">
    <property type="match status" value="1"/>
</dbReference>
<dbReference type="PANTHER" id="PTHR18843:SF7">
    <property type="entry name" value="LAMINA-ASSOCIATED POLYPEPTIDE 1B ISOFORM 1-RELATED"/>
    <property type="match status" value="1"/>
</dbReference>
<evidence type="ECO:0000256" key="2">
    <source>
        <dbReference type="ARBA" id="ARBA00007860"/>
    </source>
</evidence>
<evidence type="ECO:0000256" key="6">
    <source>
        <dbReference type="ARBA" id="ARBA00023136"/>
    </source>
</evidence>
<keyword evidence="8" id="KW-0539">Nucleus</keyword>
<dbReference type="AlphaFoldDB" id="A0AAN8KIQ4"/>
<keyword evidence="7" id="KW-0325">Glycoprotein</keyword>
<comment type="similarity">
    <text evidence="2">Belongs to the TOR1AIP family.</text>
</comment>
<evidence type="ECO:0000256" key="7">
    <source>
        <dbReference type="ARBA" id="ARBA00023180"/>
    </source>
</evidence>
<evidence type="ECO:0000256" key="8">
    <source>
        <dbReference type="ARBA" id="ARBA00023242"/>
    </source>
</evidence>
<keyword evidence="6 11" id="KW-0472">Membrane</keyword>
<evidence type="ECO:0000256" key="9">
    <source>
        <dbReference type="ARBA" id="ARBA00037847"/>
    </source>
</evidence>
<feature type="transmembrane region" description="Helical" evidence="11">
    <location>
        <begin position="127"/>
        <end position="145"/>
    </location>
</feature>
<evidence type="ECO:0000313" key="13">
    <source>
        <dbReference type="EMBL" id="KAK6194417.1"/>
    </source>
</evidence>
<proteinExistence type="inferred from homology"/>
<dbReference type="PANTHER" id="PTHR18843">
    <property type="entry name" value="TORSIN-1A-INTERACTING PROTEIN"/>
    <property type="match status" value="1"/>
</dbReference>
<dbReference type="GO" id="GO:0005635">
    <property type="term" value="C:nuclear envelope"/>
    <property type="evidence" value="ECO:0007669"/>
    <property type="project" value="UniProtKB-SubCell"/>
</dbReference>
<dbReference type="GO" id="GO:0061024">
    <property type="term" value="P:membrane organization"/>
    <property type="evidence" value="ECO:0007669"/>
    <property type="project" value="TreeGrafter"/>
</dbReference>
<dbReference type="InterPro" id="IPR038599">
    <property type="entry name" value="LAP1C-like_C_sf"/>
</dbReference>
<keyword evidence="5 11" id="KW-1133">Transmembrane helix</keyword>
<comment type="subcellular location">
    <subcellularLocation>
        <location evidence="9">Endomembrane system</location>
        <topology evidence="9">Single-pass membrane protein</topology>
    </subcellularLocation>
    <subcellularLocation>
        <location evidence="1">Nucleus envelope</location>
    </subcellularLocation>
</comment>
<feature type="region of interest" description="Disordered" evidence="10">
    <location>
        <begin position="1"/>
        <end position="77"/>
    </location>
</feature>
<keyword evidence="14" id="KW-1185">Reference proteome</keyword>
<dbReference type="EMBL" id="JAZGQO010000001">
    <property type="protein sequence ID" value="KAK6194417.1"/>
    <property type="molecule type" value="Genomic_DNA"/>
</dbReference>
<evidence type="ECO:0000256" key="10">
    <source>
        <dbReference type="SAM" id="MobiDB-lite"/>
    </source>
</evidence>
<sequence>MPGKKKGQKKGAQAQTEAEAEIDSTETEEELEDSKNSINKSYDDDENSNAYSRTTESCESDQSTLPGSPRQTRKTFSLFNEDVTDNINLRSKQAKEVKSPTKLIKETVSFSENDVSLSESKIDMKSLCLVGCVVIAIIAIVLSLSNEEKPSSIPLSDRFKEFGNDVDDLKNVFLNQDKRFWRTVKASGRHVLNVTEPEYPAVLLFITNMNLDPQNKMDVSSCLARKISQGFNVANEKTGPSPVIDCDQLDQSSQDGGKWQFDKNLRNYLDGNYKAVVIDNLEHLSPQAALLLHGICDGDNAPYKDVMIILVLHTDQRNLDGRSGEDFLRNMWERELDSDKVGALMSRVANNAVIVNSELKTLESTCR</sequence>
<dbReference type="GO" id="GO:0001671">
    <property type="term" value="F:ATPase activator activity"/>
    <property type="evidence" value="ECO:0007669"/>
    <property type="project" value="InterPro"/>
</dbReference>
<evidence type="ECO:0000313" key="14">
    <source>
        <dbReference type="Proteomes" id="UP001347796"/>
    </source>
</evidence>